<dbReference type="VEuPathDB" id="FungiDB:ASPBRDRAFT_445417"/>
<keyword evidence="3" id="KW-0949">S-adenosyl-L-methionine</keyword>
<evidence type="ECO:0000256" key="3">
    <source>
        <dbReference type="ARBA" id="ARBA00022691"/>
    </source>
</evidence>
<dbReference type="PROSITE" id="PS00094">
    <property type="entry name" value="C5_MTASE_1"/>
    <property type="match status" value="1"/>
</dbReference>
<dbReference type="GeneID" id="93577709"/>
<dbReference type="GO" id="GO:0008168">
    <property type="term" value="F:methyltransferase activity"/>
    <property type="evidence" value="ECO:0007669"/>
    <property type="project" value="UniProtKB-KW"/>
</dbReference>
<dbReference type="AlphaFoldDB" id="A0A1L9URF9"/>
<proteinExistence type="predicted"/>
<keyword evidence="1" id="KW-0489">Methyltransferase</keyword>
<organism evidence="4 5">
    <name type="scientific">Aspergillus brasiliensis (strain CBS 101740 / IMI 381727 / IBT 21946)</name>
    <dbReference type="NCBI Taxonomy" id="767769"/>
    <lineage>
        <taxon>Eukaryota</taxon>
        <taxon>Fungi</taxon>
        <taxon>Dikarya</taxon>
        <taxon>Ascomycota</taxon>
        <taxon>Pezizomycotina</taxon>
        <taxon>Eurotiomycetes</taxon>
        <taxon>Eurotiomycetidae</taxon>
        <taxon>Eurotiales</taxon>
        <taxon>Aspergillaceae</taxon>
        <taxon>Aspergillus</taxon>
        <taxon>Aspergillus subgen. Circumdati</taxon>
    </lineage>
</organism>
<dbReference type="InterPro" id="IPR018117">
    <property type="entry name" value="C5_DNA_meth_AS"/>
</dbReference>
<evidence type="ECO:0000313" key="4">
    <source>
        <dbReference type="EMBL" id="OJJ74328.1"/>
    </source>
</evidence>
<evidence type="ECO:0000313" key="5">
    <source>
        <dbReference type="Proteomes" id="UP000184499"/>
    </source>
</evidence>
<dbReference type="EMBL" id="KV878681">
    <property type="protein sequence ID" value="OJJ74328.1"/>
    <property type="molecule type" value="Genomic_DNA"/>
</dbReference>
<name>A0A1L9URF9_ASPBC</name>
<dbReference type="GO" id="GO:0032259">
    <property type="term" value="P:methylation"/>
    <property type="evidence" value="ECO:0007669"/>
    <property type="project" value="UniProtKB-KW"/>
</dbReference>
<accession>A0A1L9URF9</accession>
<keyword evidence="5" id="KW-1185">Reference proteome</keyword>
<gene>
    <name evidence="4" type="ORF">ASPBRDRAFT_445417</name>
</gene>
<dbReference type="RefSeq" id="XP_067481576.1">
    <property type="nucleotide sequence ID" value="XM_067625221.1"/>
</dbReference>
<reference evidence="5" key="1">
    <citation type="journal article" date="2017" name="Genome Biol.">
        <title>Comparative genomics reveals high biological diversity and specific adaptations in the industrially and medically important fungal genus Aspergillus.</title>
        <authorList>
            <person name="de Vries R.P."/>
            <person name="Riley R."/>
            <person name="Wiebenga A."/>
            <person name="Aguilar-Osorio G."/>
            <person name="Amillis S."/>
            <person name="Uchima C.A."/>
            <person name="Anderluh G."/>
            <person name="Asadollahi M."/>
            <person name="Askin M."/>
            <person name="Barry K."/>
            <person name="Battaglia E."/>
            <person name="Bayram O."/>
            <person name="Benocci T."/>
            <person name="Braus-Stromeyer S.A."/>
            <person name="Caldana C."/>
            <person name="Canovas D."/>
            <person name="Cerqueira G.C."/>
            <person name="Chen F."/>
            <person name="Chen W."/>
            <person name="Choi C."/>
            <person name="Clum A."/>
            <person name="Dos Santos R.A."/>
            <person name="Damasio A.R."/>
            <person name="Diallinas G."/>
            <person name="Emri T."/>
            <person name="Fekete E."/>
            <person name="Flipphi M."/>
            <person name="Freyberg S."/>
            <person name="Gallo A."/>
            <person name="Gournas C."/>
            <person name="Habgood R."/>
            <person name="Hainaut M."/>
            <person name="Harispe M.L."/>
            <person name="Henrissat B."/>
            <person name="Hilden K.S."/>
            <person name="Hope R."/>
            <person name="Hossain A."/>
            <person name="Karabika E."/>
            <person name="Karaffa L."/>
            <person name="Karanyi Z."/>
            <person name="Krasevec N."/>
            <person name="Kuo A."/>
            <person name="Kusch H."/>
            <person name="LaButti K."/>
            <person name="Lagendijk E.L."/>
            <person name="Lapidus A."/>
            <person name="Levasseur A."/>
            <person name="Lindquist E."/>
            <person name="Lipzen A."/>
            <person name="Logrieco A.F."/>
            <person name="MacCabe A."/>
            <person name="Maekelae M.R."/>
            <person name="Malavazi I."/>
            <person name="Melin P."/>
            <person name="Meyer V."/>
            <person name="Mielnichuk N."/>
            <person name="Miskei M."/>
            <person name="Molnar A.P."/>
            <person name="Mule G."/>
            <person name="Ngan C.Y."/>
            <person name="Orejas M."/>
            <person name="Orosz E."/>
            <person name="Ouedraogo J.P."/>
            <person name="Overkamp K.M."/>
            <person name="Park H.-S."/>
            <person name="Perrone G."/>
            <person name="Piumi F."/>
            <person name="Punt P.J."/>
            <person name="Ram A.F."/>
            <person name="Ramon A."/>
            <person name="Rauscher S."/>
            <person name="Record E."/>
            <person name="Riano-Pachon D.M."/>
            <person name="Robert V."/>
            <person name="Roehrig J."/>
            <person name="Ruller R."/>
            <person name="Salamov A."/>
            <person name="Salih N.S."/>
            <person name="Samson R.A."/>
            <person name="Sandor E."/>
            <person name="Sanguinetti M."/>
            <person name="Schuetze T."/>
            <person name="Sepcic K."/>
            <person name="Shelest E."/>
            <person name="Sherlock G."/>
            <person name="Sophianopoulou V."/>
            <person name="Squina F.M."/>
            <person name="Sun H."/>
            <person name="Susca A."/>
            <person name="Todd R.B."/>
            <person name="Tsang A."/>
            <person name="Unkles S.E."/>
            <person name="van de Wiele N."/>
            <person name="van Rossen-Uffink D."/>
            <person name="Oliveira J.V."/>
            <person name="Vesth T.C."/>
            <person name="Visser J."/>
            <person name="Yu J.-H."/>
            <person name="Zhou M."/>
            <person name="Andersen M.R."/>
            <person name="Archer D.B."/>
            <person name="Baker S.E."/>
            <person name="Benoit I."/>
            <person name="Brakhage A.A."/>
            <person name="Braus G.H."/>
            <person name="Fischer R."/>
            <person name="Frisvad J.C."/>
            <person name="Goldman G.H."/>
            <person name="Houbraken J."/>
            <person name="Oakley B."/>
            <person name="Pocsi I."/>
            <person name="Scazzocchio C."/>
            <person name="Seiboth B."/>
            <person name="vanKuyk P.A."/>
            <person name="Wortman J."/>
            <person name="Dyer P.S."/>
            <person name="Grigoriev I.V."/>
        </authorList>
    </citation>
    <scope>NUCLEOTIDE SEQUENCE [LARGE SCALE GENOMIC DNA]</scope>
    <source>
        <strain evidence="5">CBS 101740 / IMI 381727 / IBT 21946</strain>
    </source>
</reference>
<dbReference type="Proteomes" id="UP000184499">
    <property type="component" value="Unassembled WGS sequence"/>
</dbReference>
<keyword evidence="2" id="KW-0808">Transferase</keyword>
<evidence type="ECO:0000256" key="1">
    <source>
        <dbReference type="ARBA" id="ARBA00022603"/>
    </source>
</evidence>
<protein>
    <submittedName>
        <fullName evidence="4">Uncharacterized protein</fullName>
    </submittedName>
</protein>
<evidence type="ECO:0000256" key="2">
    <source>
        <dbReference type="ARBA" id="ARBA00022679"/>
    </source>
</evidence>
<sequence>MGEGVMLQSAKLQPFRRPADYNYFSPPSQTQKCFECNDGTGERWNCPPAPNLALEFPKQARQPAVPGSWAGPCPSALSCFGSTPADLGLRLVARHAPSPARVDPSAGPRGVFLMGSVLVPGWPCRQFSRYSVHTSCPSDTSGVGT</sequence>